<dbReference type="AlphaFoldDB" id="A0A0X8XZ63"/>
<feature type="transmembrane region" description="Helical" evidence="2">
    <location>
        <begin position="41"/>
        <end position="70"/>
    </location>
</feature>
<feature type="region of interest" description="Disordered" evidence="1">
    <location>
        <begin position="71"/>
        <end position="122"/>
    </location>
</feature>
<name>A0A0X8XZ63_9EURY</name>
<dbReference type="InterPro" id="IPR011014">
    <property type="entry name" value="MscS_channel_TM-2"/>
</dbReference>
<gene>
    <name evidence="3" type="ORF">MMAB1_3214</name>
</gene>
<dbReference type="GO" id="GO:0016020">
    <property type="term" value="C:membrane"/>
    <property type="evidence" value="ECO:0007669"/>
    <property type="project" value="InterPro"/>
</dbReference>
<evidence type="ECO:0000313" key="3">
    <source>
        <dbReference type="EMBL" id="CVK34427.1"/>
    </source>
</evidence>
<keyword evidence="2" id="KW-0472">Membrane</keyword>
<keyword evidence="2" id="KW-0812">Transmembrane</keyword>
<protein>
    <submittedName>
        <fullName evidence="3">Uncharacterized protein</fullName>
    </submittedName>
</protein>
<dbReference type="Gene3D" id="1.10.287.1260">
    <property type="match status" value="1"/>
</dbReference>
<dbReference type="SUPFAM" id="SSF82861">
    <property type="entry name" value="Mechanosensitive channel protein MscS (YggB), transmembrane region"/>
    <property type="match status" value="1"/>
</dbReference>
<dbReference type="Proteomes" id="UP000069850">
    <property type="component" value="Chromosome 1"/>
</dbReference>
<dbReference type="KEGG" id="mema:MMAB1_3214"/>
<evidence type="ECO:0000256" key="2">
    <source>
        <dbReference type="SAM" id="Phobius"/>
    </source>
</evidence>
<evidence type="ECO:0000256" key="1">
    <source>
        <dbReference type="SAM" id="MobiDB-lite"/>
    </source>
</evidence>
<accession>A0A0X8XZ63</accession>
<reference evidence="3 4" key="1">
    <citation type="submission" date="2016-01" db="EMBL/GenBank/DDBJ databases">
        <authorList>
            <person name="Manzoor S."/>
        </authorList>
    </citation>
    <scope>NUCLEOTIDE SEQUENCE [LARGE SCALE GENOMIC DNA]</scope>
    <source>
        <strain evidence="3">Methanoculleus sp MAB1</strain>
    </source>
</reference>
<dbReference type="EMBL" id="LT158599">
    <property type="protein sequence ID" value="CVK34427.1"/>
    <property type="molecule type" value="Genomic_DNA"/>
</dbReference>
<feature type="compositionally biased region" description="Low complexity" evidence="1">
    <location>
        <begin position="71"/>
        <end position="113"/>
    </location>
</feature>
<sequence>MDRGEGAHLRFHKGTLPGFTPARASHLPELVIEFLVRFLSVLLYVILILVVLATLGVDVSSVVLGLSAVIGSSSASASRTPSPTSPPGSGWRLSVPSIRASSSRSTASPGRSRLSASWRPSS</sequence>
<evidence type="ECO:0000313" key="4">
    <source>
        <dbReference type="Proteomes" id="UP000069850"/>
    </source>
</evidence>
<proteinExistence type="predicted"/>
<organism evidence="3 4">
    <name type="scientific">Methanoculleus bourgensis</name>
    <dbReference type="NCBI Taxonomy" id="83986"/>
    <lineage>
        <taxon>Archaea</taxon>
        <taxon>Methanobacteriati</taxon>
        <taxon>Methanobacteriota</taxon>
        <taxon>Stenosarchaea group</taxon>
        <taxon>Methanomicrobia</taxon>
        <taxon>Methanomicrobiales</taxon>
        <taxon>Methanomicrobiaceae</taxon>
        <taxon>Methanoculleus</taxon>
    </lineage>
</organism>
<keyword evidence="2" id="KW-1133">Transmembrane helix</keyword>